<evidence type="ECO:0008006" key="4">
    <source>
        <dbReference type="Google" id="ProtNLM"/>
    </source>
</evidence>
<evidence type="ECO:0000313" key="2">
    <source>
        <dbReference type="EMBL" id="NML56758.1"/>
    </source>
</evidence>
<dbReference type="AlphaFoldDB" id="A0A7Y0A574"/>
<keyword evidence="3" id="KW-1185">Reference proteome</keyword>
<dbReference type="EMBL" id="JABBGF010000001">
    <property type="protein sequence ID" value="NML56758.1"/>
    <property type="molecule type" value="Genomic_DNA"/>
</dbReference>
<feature type="signal peptide" evidence="1">
    <location>
        <begin position="1"/>
        <end position="18"/>
    </location>
</feature>
<feature type="chain" id="PRO_5031519090" description="YD repeat-containing protein" evidence="1">
    <location>
        <begin position="19"/>
        <end position="1076"/>
    </location>
</feature>
<protein>
    <recommendedName>
        <fullName evidence="4">YD repeat-containing protein</fullName>
    </recommendedName>
</protein>
<dbReference type="Gene3D" id="2.180.10.10">
    <property type="entry name" value="RHS repeat-associated core"/>
    <property type="match status" value="1"/>
</dbReference>
<sequence length="1076" mass="119540">MKKLIIAIGLIATQFSFAQTQDEDFLPKIVPSSPQASELGKYGNVPIGLFTGSPNINLNIYTLEEAGISIPVNVTYNSNGVQVDGVAKQLGIDWNLVTGGVISRQINDLDDLQFPFYTVNTAGLCNVDSPEAALITTGTADTEKDIFSFNFLSNSGKFFFDGNMIVQINPSSIKIEKLASPNNSTPKFKITDTDGTEYYFGGENAVESSFNRSHCGGVVPPALNDTSWYLTKIKTIDGQEAVFTYAKENFQYKQSYYQTAVAGGTSWSLSPAVLKTPCYNELRHEVPFLQEAQINNKKVKFNYQKIDTNSSESKQLISVEVYNALSPLKTYTFSYDTFVSPSISTYLFNIYTNANEKHIFLKNIKEVTPTGESISRYSFDYYSPDQLAPRHSFAKDIYGYFNGAHNQNIIYNNTVNYDPYNNTDAVYNAFQNISSNRKPDFGYTAKGMLKNIYYPTKGKTEFVYEPNSISKDKTITPSPQTITDVTISESVGYGYEAFSPVFTVSGNVTATLYAVAWRDCGADDPVHPPQVTASIINANTGATIKSLSTNETPANIAVDLVAGVNYKIKSRVQRPCLGANAFVKAPAGAPYTVKVNEPVGGVRVSKTRDYDNNGNVETKKYYYGTLQNPEQSSGIPATMEPDYLRNVDHTIKDGQEKHTMYSNFKTSLYSLDGYSIMYPNVIESFGENFERGGIVHEFNAAQDGMPVPVCQELVRGTMFTNSLVAGNQLKKSIIRKEGNQFITLRSEEYVYARNPVYDKTVDNFVGKLYERITDTDTSDGTQMPDQNTYSVNSYELRSEFNYLSSKKIFEYDTNGLNPIKTELQYFYNNPSHFQLTKEKNIQPDAVVSETNYSYAHEKGNQLMIDRNMVGIPLETTENLSTGSVTKTIDKTETIYPISLPTIPAESFVLPLSVKSYNVLNNSSSTEVTFDRYDDKGNIVQYTTKDGVPVTIIWGYNTTQPIAKVEGMTYDGIMALATTSTIISASNDDAIDPSKEGLLLNALNSFRKESALSGKKVTTYTYDPLIGVTSITPPTGVRESFVYDSFGRLKEGNIKLKDTSGTDIIKTAKKNNYKYQQ</sequence>
<evidence type="ECO:0000256" key="1">
    <source>
        <dbReference type="SAM" id="SignalP"/>
    </source>
</evidence>
<name>A0A7Y0A574_9FLAO</name>
<evidence type="ECO:0000313" key="3">
    <source>
        <dbReference type="Proteomes" id="UP000552615"/>
    </source>
</evidence>
<gene>
    <name evidence="2" type="ORF">HHL20_05325</name>
</gene>
<dbReference type="RefSeq" id="WP_169230132.1">
    <property type="nucleotide sequence ID" value="NZ_JABBGF010000001.1"/>
</dbReference>
<accession>A0A7Y0A574</accession>
<dbReference type="Proteomes" id="UP000552615">
    <property type="component" value="Unassembled WGS sequence"/>
</dbReference>
<proteinExistence type="predicted"/>
<comment type="caution">
    <text evidence="2">The sequence shown here is derived from an EMBL/GenBank/DDBJ whole genome shotgun (WGS) entry which is preliminary data.</text>
</comment>
<reference evidence="2 3" key="1">
    <citation type="submission" date="2020-04" db="EMBL/GenBank/DDBJ databases">
        <title>Chryseobacterium sp. RJ-7-14 sp. nov., isolated from Jeju soil.</title>
        <authorList>
            <person name="Dahal R.H."/>
            <person name="Chaudhary D.K."/>
        </authorList>
    </citation>
    <scope>NUCLEOTIDE SEQUENCE [LARGE SCALE GENOMIC DNA]</scope>
    <source>
        <strain evidence="2 3">RJ-7-14</strain>
    </source>
</reference>
<keyword evidence="1" id="KW-0732">Signal</keyword>
<organism evidence="2 3">
    <name type="scientific">Chryseobacterium cheonjiense</name>
    <dbReference type="NCBI Taxonomy" id="2728845"/>
    <lineage>
        <taxon>Bacteria</taxon>
        <taxon>Pseudomonadati</taxon>
        <taxon>Bacteroidota</taxon>
        <taxon>Flavobacteriia</taxon>
        <taxon>Flavobacteriales</taxon>
        <taxon>Weeksellaceae</taxon>
        <taxon>Chryseobacterium group</taxon>
        <taxon>Chryseobacterium</taxon>
    </lineage>
</organism>